<geneLocation type="chloroplast" evidence="1"/>
<dbReference type="EMBL" id="MF101425">
    <property type="protein sequence ID" value="ARW62849.1"/>
    <property type="molecule type" value="Genomic_DNA"/>
</dbReference>
<accession>A0A1Z1MA68</accession>
<keyword evidence="1" id="KW-0934">Plastid</keyword>
<proteinExistence type="predicted"/>
<dbReference type="AlphaFoldDB" id="A0A1Z1MA68"/>
<sequence length="39" mass="4626">MKTRLKKIILNTSLKRQYKQSQKDQLCIAMKYIKKNAGL</sequence>
<gene>
    <name evidence="1" type="primary">orf39</name>
</gene>
<organism evidence="1">
    <name type="scientific">Leptosiphonia brodiei</name>
    <dbReference type="NCBI Taxonomy" id="2608611"/>
    <lineage>
        <taxon>Eukaryota</taxon>
        <taxon>Rhodophyta</taxon>
        <taxon>Florideophyceae</taxon>
        <taxon>Rhodymeniophycidae</taxon>
        <taxon>Ceramiales</taxon>
        <taxon>Rhodomelaceae</taxon>
        <taxon>Polysiphonioideae</taxon>
        <taxon>Leptosiphonia</taxon>
    </lineage>
</organism>
<protein>
    <submittedName>
        <fullName evidence="1">Uncharacterized protein</fullName>
    </submittedName>
</protein>
<evidence type="ECO:0000313" key="1">
    <source>
        <dbReference type="EMBL" id="ARW62849.1"/>
    </source>
</evidence>
<name>A0A1Z1MA68_9FLOR</name>
<reference evidence="1" key="1">
    <citation type="journal article" date="2017" name="J. Phycol.">
        <title>Analysis of chloroplast genomes and a supermatrix inform reclassification of the Rhodomelaceae (Rhodophyta).</title>
        <authorList>
            <person name="Diaz-Tapia P."/>
            <person name="Maggs C.A."/>
            <person name="West J.A."/>
            <person name="Verbruggen H."/>
        </authorList>
    </citation>
    <scope>NUCLEOTIDE SEQUENCE</scope>
    <source>
        <strain evidence="1">PD516</strain>
    </source>
</reference>
<dbReference type="RefSeq" id="YP_009394287.1">
    <property type="nucleotide sequence ID" value="NC_035272.1"/>
</dbReference>
<dbReference type="GeneID" id="33356125"/>
<keyword evidence="1" id="KW-0150">Chloroplast</keyword>